<dbReference type="RefSeq" id="WP_021285065.1">
    <property type="nucleotide sequence ID" value="NZ_JAGGLL010000002.1"/>
</dbReference>
<protein>
    <recommendedName>
        <fullName evidence="3">Tocopherol cyclase</fullName>
    </recommendedName>
</protein>
<organism evidence="1 2">
    <name type="scientific">Clostridium punense</name>
    <dbReference type="NCBI Taxonomy" id="1054297"/>
    <lineage>
        <taxon>Bacteria</taxon>
        <taxon>Bacillati</taxon>
        <taxon>Bacillota</taxon>
        <taxon>Clostridia</taxon>
        <taxon>Eubacteriales</taxon>
        <taxon>Clostridiaceae</taxon>
        <taxon>Clostridium</taxon>
    </lineage>
</organism>
<evidence type="ECO:0000313" key="1">
    <source>
        <dbReference type="EMBL" id="MBP2020619.1"/>
    </source>
</evidence>
<dbReference type="EMBL" id="JAGGLL010000002">
    <property type="protein sequence ID" value="MBP2020619.1"/>
    <property type="molecule type" value="Genomic_DNA"/>
</dbReference>
<keyword evidence="2" id="KW-1185">Reference proteome</keyword>
<dbReference type="SUPFAM" id="SSF159245">
    <property type="entry name" value="AttH-like"/>
    <property type="match status" value="1"/>
</dbReference>
<dbReference type="Proteomes" id="UP001519308">
    <property type="component" value="Unassembled WGS sequence"/>
</dbReference>
<evidence type="ECO:0000313" key="2">
    <source>
        <dbReference type="Proteomes" id="UP001519308"/>
    </source>
</evidence>
<name>A0ABS4JYK7_9CLOT</name>
<gene>
    <name evidence="1" type="ORF">J2Z44_000403</name>
</gene>
<dbReference type="InterPro" id="IPR025893">
    <property type="entry name" value="Tocopherol_cyclase"/>
</dbReference>
<sequence>MKHDKFTWFKKINSPIVFQGHIKRKNYFEGWYYRQVSEDRKKVICFIPGVSLVEGDAHSFVQYIYVSEDKEGKSRIKTGYVTYPVGAFMFSNTPFSIQIGDNVFSETRVKVNLIDKDIRIVGTLKLGSFTTIKKSILMPNIMGYFAYIPNMECNHGVISMSHSIQGNLQINHEKVVLDNGKGYLEKDWGTSFPKKYIWVQCNNFTNKSISLFCSIAHIPFLKNSFTGFICNLIVDDVEFRFATYNNSSFDIVNISSNGVKILLDSNKAMLEIQCVINECGELRAPKKGRMGDKIKEESAGQIKVRLYNKKNKKTYEEYGDMVGIEIVGY</sequence>
<accession>A0ABS4JYK7</accession>
<reference evidence="1 2" key="1">
    <citation type="submission" date="2021-03" db="EMBL/GenBank/DDBJ databases">
        <title>Genomic Encyclopedia of Type Strains, Phase IV (KMG-IV): sequencing the most valuable type-strain genomes for metagenomic binning, comparative biology and taxonomic classification.</title>
        <authorList>
            <person name="Goeker M."/>
        </authorList>
    </citation>
    <scope>NUCLEOTIDE SEQUENCE [LARGE SCALE GENOMIC DNA]</scope>
    <source>
        <strain evidence="1 2">DSM 28650</strain>
    </source>
</reference>
<evidence type="ECO:0008006" key="3">
    <source>
        <dbReference type="Google" id="ProtNLM"/>
    </source>
</evidence>
<comment type="caution">
    <text evidence="1">The sequence shown here is derived from an EMBL/GenBank/DDBJ whole genome shotgun (WGS) entry which is preliminary data.</text>
</comment>
<dbReference type="Pfam" id="PF14249">
    <property type="entry name" value="Tocopherol_cycl"/>
    <property type="match status" value="1"/>
</dbReference>
<dbReference type="PANTHER" id="PTHR35309:SF4">
    <property type="entry name" value="TOCOPHEROL CYCLASE"/>
    <property type="match status" value="1"/>
</dbReference>
<dbReference type="PANTHER" id="PTHR35309">
    <property type="match status" value="1"/>
</dbReference>
<proteinExistence type="predicted"/>